<dbReference type="RefSeq" id="WP_407704028.1">
    <property type="nucleotide sequence ID" value="NZ_WEGJ01000064.1"/>
</dbReference>
<dbReference type="Pfam" id="PF19608">
    <property type="entry name" value="DUF6113"/>
    <property type="match status" value="1"/>
</dbReference>
<accession>A0A7K0CT49</accession>
<keyword evidence="1" id="KW-0472">Membrane</keyword>
<sequence>MTAPRLLGMAGLVVLGVLAGAGGTLMQAAWFPGGLVLAVLAIGALCLGGVRLTGTRGGGFAPAGGWMLAVLLLLSTRPEGDYLLGAGGGSYLFLLGGIFAAVICTTVPPVPPHTPDGVKLAR</sequence>
<protein>
    <recommendedName>
        <fullName evidence="4">Integral membrane protein</fullName>
    </recommendedName>
</protein>
<evidence type="ECO:0008006" key="4">
    <source>
        <dbReference type="Google" id="ProtNLM"/>
    </source>
</evidence>
<keyword evidence="3" id="KW-1185">Reference proteome</keyword>
<keyword evidence="1" id="KW-0812">Transmembrane</keyword>
<gene>
    <name evidence="2" type="ORF">SRB5_68680</name>
</gene>
<dbReference type="EMBL" id="WEGJ01000064">
    <property type="protein sequence ID" value="MQY16666.1"/>
    <property type="molecule type" value="Genomic_DNA"/>
</dbReference>
<evidence type="ECO:0000256" key="1">
    <source>
        <dbReference type="SAM" id="Phobius"/>
    </source>
</evidence>
<keyword evidence="1" id="KW-1133">Transmembrane helix</keyword>
<evidence type="ECO:0000313" key="2">
    <source>
        <dbReference type="EMBL" id="MQY16666.1"/>
    </source>
</evidence>
<feature type="transmembrane region" description="Helical" evidence="1">
    <location>
        <begin position="82"/>
        <end position="104"/>
    </location>
</feature>
<feature type="transmembrane region" description="Helical" evidence="1">
    <location>
        <begin position="29"/>
        <end position="50"/>
    </location>
</feature>
<evidence type="ECO:0000313" key="3">
    <source>
        <dbReference type="Proteomes" id="UP000466345"/>
    </source>
</evidence>
<dbReference type="InterPro" id="IPR046095">
    <property type="entry name" value="DUF6113"/>
</dbReference>
<name>A0A7K0CT49_9ACTN</name>
<feature type="transmembrane region" description="Helical" evidence="1">
    <location>
        <begin position="57"/>
        <end position="76"/>
    </location>
</feature>
<reference evidence="2 3" key="1">
    <citation type="submission" date="2019-10" db="EMBL/GenBank/DDBJ databases">
        <title>Streptomyces smaragdinus sp. nov. and Streptomyces fabii sp. nov., isolated from the gut of fungus growing-termite Macrotermes natalensis.</title>
        <authorList>
            <person name="Schwitalla J."/>
            <person name="Benndorf R."/>
            <person name="Martin K."/>
            <person name="De Beer W."/>
            <person name="Kaster A.-K."/>
            <person name="Vollmers J."/>
            <person name="Poulsen M."/>
            <person name="Beemelmanns C."/>
        </authorList>
    </citation>
    <scope>NUCLEOTIDE SEQUENCE [LARGE SCALE GENOMIC DNA]</scope>
    <source>
        <strain evidence="2 3">RB5</strain>
    </source>
</reference>
<proteinExistence type="predicted"/>
<comment type="caution">
    <text evidence="2">The sequence shown here is derived from an EMBL/GenBank/DDBJ whole genome shotgun (WGS) entry which is preliminary data.</text>
</comment>
<dbReference type="Proteomes" id="UP000466345">
    <property type="component" value="Unassembled WGS sequence"/>
</dbReference>
<dbReference type="AlphaFoldDB" id="A0A7K0CT49"/>
<organism evidence="2 3">
    <name type="scientific">Streptomyces smaragdinus</name>
    <dbReference type="NCBI Taxonomy" id="2585196"/>
    <lineage>
        <taxon>Bacteria</taxon>
        <taxon>Bacillati</taxon>
        <taxon>Actinomycetota</taxon>
        <taxon>Actinomycetes</taxon>
        <taxon>Kitasatosporales</taxon>
        <taxon>Streptomycetaceae</taxon>
        <taxon>Streptomyces</taxon>
    </lineage>
</organism>